<keyword evidence="2" id="KW-1185">Reference proteome</keyword>
<dbReference type="EMBL" id="PGGS01000084">
    <property type="protein sequence ID" value="PNH09616.1"/>
    <property type="molecule type" value="Genomic_DNA"/>
</dbReference>
<reference evidence="1 2" key="1">
    <citation type="journal article" date="2017" name="Mol. Biol. Evol.">
        <title>The 4-celled Tetrabaena socialis nuclear genome reveals the essential components for genetic control of cell number at the origin of multicellularity in the volvocine lineage.</title>
        <authorList>
            <person name="Featherston J."/>
            <person name="Arakaki Y."/>
            <person name="Hanschen E.R."/>
            <person name="Ferris P.J."/>
            <person name="Michod R.E."/>
            <person name="Olson B.J.S.C."/>
            <person name="Nozaki H."/>
            <person name="Durand P.M."/>
        </authorList>
    </citation>
    <scope>NUCLEOTIDE SEQUENCE [LARGE SCALE GENOMIC DNA]</scope>
    <source>
        <strain evidence="1 2">NIES-571</strain>
    </source>
</reference>
<gene>
    <name evidence="1" type="ORF">TSOC_003743</name>
</gene>
<organism evidence="1 2">
    <name type="scientific">Tetrabaena socialis</name>
    <dbReference type="NCBI Taxonomy" id="47790"/>
    <lineage>
        <taxon>Eukaryota</taxon>
        <taxon>Viridiplantae</taxon>
        <taxon>Chlorophyta</taxon>
        <taxon>core chlorophytes</taxon>
        <taxon>Chlorophyceae</taxon>
        <taxon>CS clade</taxon>
        <taxon>Chlamydomonadales</taxon>
        <taxon>Tetrabaenaceae</taxon>
        <taxon>Tetrabaena</taxon>
    </lineage>
</organism>
<dbReference type="AlphaFoldDB" id="A0A2J8AAR3"/>
<proteinExistence type="predicted"/>
<name>A0A2J8AAR3_9CHLO</name>
<comment type="caution">
    <text evidence="1">The sequence shown here is derived from an EMBL/GenBank/DDBJ whole genome shotgun (WGS) entry which is preliminary data.</text>
</comment>
<sequence>MSGVERVAYMDSSRTAQITETIMREKQIQRKYFAEQEALGRVVPCPPTPQTKHKTLLETVGIPEHVTTLKHDPEAALSLSISKHQQAASNPGYIVRDGPRMASVMKKDYIWDEEEIQLMKEQGMLDKKFNRRRDEFVDYCEATARMRHLTKGPSSK</sequence>
<dbReference type="Proteomes" id="UP000236333">
    <property type="component" value="Unassembled WGS sequence"/>
</dbReference>
<evidence type="ECO:0000313" key="1">
    <source>
        <dbReference type="EMBL" id="PNH09616.1"/>
    </source>
</evidence>
<evidence type="ECO:0000313" key="2">
    <source>
        <dbReference type="Proteomes" id="UP000236333"/>
    </source>
</evidence>
<accession>A0A2J8AAR3</accession>
<protein>
    <submittedName>
        <fullName evidence="1">Uncharacterized protein</fullName>
    </submittedName>
</protein>
<dbReference type="OrthoDB" id="567516at2759"/>